<sequence length="109" mass="12286">MSVVAIGATPAIDSMLLLGFKVIKVPERLGESTQEEIVSALLESKVAVVEEPIYAQISEKLGRLLPYVKEPPLLVVVPSHEQLSTRRLEELYQRLSYAVGVRLKWMRRE</sequence>
<dbReference type="InterPro" id="IPR036906">
    <property type="entry name" value="ATPase_V1_fsu_sf"/>
</dbReference>
<reference evidence="1" key="1">
    <citation type="journal article" date="2020" name="mSystems">
        <title>Genome- and Community-Level Interaction Insights into Carbon Utilization and Element Cycling Functions of Hydrothermarchaeota in Hydrothermal Sediment.</title>
        <authorList>
            <person name="Zhou Z."/>
            <person name="Liu Y."/>
            <person name="Xu W."/>
            <person name="Pan J."/>
            <person name="Luo Z.H."/>
            <person name="Li M."/>
        </authorList>
    </citation>
    <scope>NUCLEOTIDE SEQUENCE [LARGE SCALE GENOMIC DNA]</scope>
    <source>
        <strain evidence="1">SpSt-8</strain>
    </source>
</reference>
<dbReference type="AlphaFoldDB" id="A0A7C3WL35"/>
<dbReference type="GO" id="GO:0034220">
    <property type="term" value="P:monoatomic ion transmembrane transport"/>
    <property type="evidence" value="ECO:0007669"/>
    <property type="project" value="InterPro"/>
</dbReference>
<evidence type="ECO:0008006" key="2">
    <source>
        <dbReference type="Google" id="ProtNLM"/>
    </source>
</evidence>
<dbReference type="Gene3D" id="3.40.50.10580">
    <property type="entry name" value="ATPase, V1 complex, subunit F"/>
    <property type="match status" value="1"/>
</dbReference>
<proteinExistence type="predicted"/>
<comment type="caution">
    <text evidence="1">The sequence shown here is derived from an EMBL/GenBank/DDBJ whole genome shotgun (WGS) entry which is preliminary data.</text>
</comment>
<dbReference type="SUPFAM" id="SSF159468">
    <property type="entry name" value="AtpF-like"/>
    <property type="match status" value="1"/>
</dbReference>
<gene>
    <name evidence="1" type="ORF">ENV88_06210</name>
</gene>
<evidence type="ECO:0000313" key="1">
    <source>
        <dbReference type="EMBL" id="HGB25600.1"/>
    </source>
</evidence>
<organism evidence="1">
    <name type="scientific">Thermofilum pendens</name>
    <dbReference type="NCBI Taxonomy" id="2269"/>
    <lineage>
        <taxon>Archaea</taxon>
        <taxon>Thermoproteota</taxon>
        <taxon>Thermoprotei</taxon>
        <taxon>Thermofilales</taxon>
        <taxon>Thermofilaceae</taxon>
        <taxon>Thermofilum</taxon>
    </lineage>
</organism>
<protein>
    <recommendedName>
        <fullName evidence="2">V-type ATP synthase subunit F</fullName>
    </recommendedName>
</protein>
<dbReference type="EMBL" id="DTIB01000104">
    <property type="protein sequence ID" value="HGB25600.1"/>
    <property type="molecule type" value="Genomic_DNA"/>
</dbReference>
<accession>A0A7C3WL35</accession>
<name>A0A7C3WL35_THEPE</name>